<dbReference type="Gene3D" id="3.40.50.12090">
    <property type="match status" value="2"/>
</dbReference>
<feature type="chain" id="PRO_5039658031" evidence="2">
    <location>
        <begin position="27"/>
        <end position="1052"/>
    </location>
</feature>
<name>H5Y3X8_9FIRM</name>
<dbReference type="RefSeq" id="WP_007783242.1">
    <property type="nucleotide sequence ID" value="NZ_CM001441.1"/>
</dbReference>
<evidence type="ECO:0000313" key="5">
    <source>
        <dbReference type="Proteomes" id="UP000005104"/>
    </source>
</evidence>
<organism evidence="4 5">
    <name type="scientific">Desulfosporosinus youngiae DSM 17734</name>
    <dbReference type="NCBI Taxonomy" id="768710"/>
    <lineage>
        <taxon>Bacteria</taxon>
        <taxon>Bacillati</taxon>
        <taxon>Bacillota</taxon>
        <taxon>Clostridia</taxon>
        <taxon>Eubacteriales</taxon>
        <taxon>Desulfitobacteriaceae</taxon>
        <taxon>Desulfosporosinus</taxon>
    </lineage>
</organism>
<evidence type="ECO:0000256" key="2">
    <source>
        <dbReference type="SAM" id="SignalP"/>
    </source>
</evidence>
<dbReference type="PANTHER" id="PTHR30032">
    <property type="entry name" value="N-ACETYLMURAMOYL-L-ALANINE AMIDASE-RELATED"/>
    <property type="match status" value="1"/>
</dbReference>
<dbReference type="Gene3D" id="2.130.10.10">
    <property type="entry name" value="YVTN repeat-like/Quinoprotein amine dehydrogenase"/>
    <property type="match status" value="1"/>
</dbReference>
<evidence type="ECO:0000259" key="3">
    <source>
        <dbReference type="Pfam" id="PF13205"/>
    </source>
</evidence>
<evidence type="ECO:0000256" key="1">
    <source>
        <dbReference type="ARBA" id="ARBA00022729"/>
    </source>
</evidence>
<dbReference type="InterPro" id="IPR032812">
    <property type="entry name" value="SbsA_Ig"/>
</dbReference>
<dbReference type="Pfam" id="PF04122">
    <property type="entry name" value="CW_binding_2"/>
    <property type="match status" value="3"/>
</dbReference>
<dbReference type="AlphaFoldDB" id="H5Y3X8"/>
<gene>
    <name evidence="4" type="ORF">DesyoDRAFT_2441</name>
</gene>
<feature type="domain" description="SbsA Ig-like" evidence="3">
    <location>
        <begin position="659"/>
        <end position="759"/>
    </location>
</feature>
<reference evidence="4 5" key="1">
    <citation type="submission" date="2011-11" db="EMBL/GenBank/DDBJ databases">
        <title>The Noncontiguous Finished genome of Desulfosporosinus youngiae DSM 17734.</title>
        <authorList>
            <consortium name="US DOE Joint Genome Institute (JGI-PGF)"/>
            <person name="Lucas S."/>
            <person name="Han J."/>
            <person name="Lapidus A."/>
            <person name="Cheng J.-F."/>
            <person name="Goodwin L."/>
            <person name="Pitluck S."/>
            <person name="Peters L."/>
            <person name="Ovchinnikova G."/>
            <person name="Lu M."/>
            <person name="Land M.L."/>
            <person name="Hauser L."/>
            <person name="Pester M."/>
            <person name="Spring S."/>
            <person name="Ollivier B."/>
            <person name="Rattei T."/>
            <person name="Klenk H.-P."/>
            <person name="Wagner M."/>
            <person name="Loy A."/>
            <person name="Woyke T.J."/>
        </authorList>
    </citation>
    <scope>NUCLEOTIDE SEQUENCE [LARGE SCALE GENOMIC DNA]</scope>
    <source>
        <strain evidence="4 5">DSM 17734</strain>
    </source>
</reference>
<proteinExistence type="predicted"/>
<dbReference type="eggNOG" id="COG2247">
    <property type="taxonomic scope" value="Bacteria"/>
</dbReference>
<evidence type="ECO:0000313" key="4">
    <source>
        <dbReference type="EMBL" id="EHQ89516.1"/>
    </source>
</evidence>
<dbReference type="InterPro" id="IPR051922">
    <property type="entry name" value="Bact_Sporulation_Assoc"/>
</dbReference>
<dbReference type="EMBL" id="CM001441">
    <property type="protein sequence ID" value="EHQ89516.1"/>
    <property type="molecule type" value="Genomic_DNA"/>
</dbReference>
<dbReference type="Pfam" id="PF13205">
    <property type="entry name" value="Big_5"/>
    <property type="match status" value="1"/>
</dbReference>
<accession>H5Y3X8</accession>
<dbReference type="InterPro" id="IPR015943">
    <property type="entry name" value="WD40/YVTN_repeat-like_dom_sf"/>
</dbReference>
<dbReference type="InterPro" id="IPR007253">
    <property type="entry name" value="Cell_wall-bd_2"/>
</dbReference>
<feature type="signal peptide" evidence="2">
    <location>
        <begin position="1"/>
        <end position="26"/>
    </location>
</feature>
<dbReference type="HOGENOM" id="CLU_290652_0_0_9"/>
<sequence length="1052" mass="116209">MQKFRLKTFFVVLLTFLLIFSQIGFAQATNSADTIPLDFTPFTSLMDPIQPIVYLTCPDQKLLYAINIETKETKTLAFELKPKMMTYDQKQLFVAFSTDSIHHSDTKGKIAIIDTDTFTQVDELNIDVDPFFIAVKDSYIFISYYGGYVSYSLSTKERITLASGIFGTSALAVNQQSSRLYLIPQAAKPQPIVADIFQGILMNSFYGPETSIPYTDYDLSSGIYIPTPPFANFRIKASPDGQYVFDTSGQVMDASLNLVTKLGYMLSDVAFDPISTNFYAAERNIIKAYGKDYESNNSGFMSFKNYALLNTSGTIQELNFQRNRLIALTKTKTGQHQLEILAAPAAYVSNPEYNDFPPIPIDFKPTAFIYSPDQPIVYMTDANNRRLYSLNYETHVVKSLEFSAQPEKLALANNKLYVTLFKGPHQDWNPIEPPPGLVEIINTDTFTISDEIQLEADPLDIAVSTDGYIYILGGTHNSAKISSYSEATKRRVATFDQNYGIYSMTLNPVTNQLYVNGYSMATNIITLNHGQFDTIKVMDIVTGVTGVSPDGQYVLSYDAILDSKLNKLRDIQDITRAAFDITNQKFFVQTSDTNIDVYDYDALFNQSLKKLSSLTSTDTIRGISIQKGKLISISQNTNKSFSLTGHYVEKLPLVSQAAEQPEAVAGFPPENSSDLPTNYPVAVEFSQMVFPGNNLSGIKLQTGTVQVPIDVQLVNRTLLITPKSELDYNTQYTLTVPENAVVGYTGVNSKSMYTLTFNTDREFNRLGGIDRYATSTEIAKKGWQQSDYAVLVYGGNFPDALCSTPLAAKFRAPILLTDQNTLSPTAEAEITRLGVKRVFIVGGTGVVSGHIEENLKSRNIQVVRLAGTTQYDTSAAVADYLGPSEQVFVVSGESFPDALSIASYAASQRSPILLTRRNALPAPILDYVRNNGVNKAYIIGGTAVINSPATYDLPAPERVSGETLYDTNQEVFKKFSFDYSVTFLANGESFPDALSGSALAAIGQHPVLLLSGATSKDIINDINYNKGMMKMKYILGGTVIMPDLLIDQVFKQ</sequence>
<protein>
    <submittedName>
        <fullName evidence="4">Cell wall-binding protein</fullName>
    </submittedName>
</protein>
<keyword evidence="5" id="KW-1185">Reference proteome</keyword>
<dbReference type="InterPro" id="IPR011044">
    <property type="entry name" value="Quino_amine_DH_bsu"/>
</dbReference>
<dbReference type="STRING" id="768710.DesyoDRAFT_2441"/>
<keyword evidence="1 2" id="KW-0732">Signal</keyword>
<dbReference type="PANTHER" id="PTHR30032:SF8">
    <property type="entry name" value="GERMINATION-SPECIFIC N-ACETYLMURAMOYL-L-ALANINE AMIDASE"/>
    <property type="match status" value="1"/>
</dbReference>
<dbReference type="SUPFAM" id="SSF50969">
    <property type="entry name" value="YVTN repeat-like/Quinoprotein amine dehydrogenase"/>
    <property type="match status" value="1"/>
</dbReference>
<dbReference type="Proteomes" id="UP000005104">
    <property type="component" value="Chromosome"/>
</dbReference>
<dbReference type="SUPFAM" id="SSF63829">
    <property type="entry name" value="Calcium-dependent phosphotriesterase"/>
    <property type="match status" value="1"/>
</dbReference>
<dbReference type="OrthoDB" id="1927963at2"/>